<feature type="domain" description="IclR-ED" evidence="7">
    <location>
        <begin position="79"/>
        <end position="253"/>
    </location>
</feature>
<dbReference type="Gene3D" id="1.10.10.10">
    <property type="entry name" value="Winged helix-like DNA-binding domain superfamily/Winged helix DNA-binding domain"/>
    <property type="match status" value="1"/>
</dbReference>
<dbReference type="InterPro" id="IPR011991">
    <property type="entry name" value="ArsR-like_HTH"/>
</dbReference>
<dbReference type="InterPro" id="IPR036390">
    <property type="entry name" value="WH_DNA-bd_sf"/>
</dbReference>
<dbReference type="PROSITE" id="PS51078">
    <property type="entry name" value="ICLR_ED"/>
    <property type="match status" value="1"/>
</dbReference>
<evidence type="ECO:0000259" key="6">
    <source>
        <dbReference type="PROSITE" id="PS51077"/>
    </source>
</evidence>
<proteinExistence type="predicted"/>
<dbReference type="EMBL" id="WUBS01000014">
    <property type="protein sequence ID" value="NDL64752.1"/>
    <property type="molecule type" value="Genomic_DNA"/>
</dbReference>
<dbReference type="InterPro" id="IPR036388">
    <property type="entry name" value="WH-like_DNA-bd_sf"/>
</dbReference>
<evidence type="ECO:0000256" key="3">
    <source>
        <dbReference type="ARBA" id="ARBA00023163"/>
    </source>
</evidence>
<dbReference type="PANTHER" id="PTHR30136:SF24">
    <property type="entry name" value="HTH-TYPE TRANSCRIPTIONAL REPRESSOR ALLR"/>
    <property type="match status" value="1"/>
</dbReference>
<reference evidence="8 9" key="2">
    <citation type="submission" date="2020-02" db="EMBL/GenBank/DDBJ databases">
        <title>The new genus of Enterobacteriales.</title>
        <authorList>
            <person name="Kim I.S."/>
        </authorList>
    </citation>
    <scope>NUCLEOTIDE SEQUENCE [LARGE SCALE GENOMIC DNA]</scope>
    <source>
        <strain evidence="8 9">SAP-6</strain>
    </source>
</reference>
<dbReference type="GO" id="GO:0003677">
    <property type="term" value="F:DNA binding"/>
    <property type="evidence" value="ECO:0007669"/>
    <property type="project" value="UniProtKB-KW"/>
</dbReference>
<dbReference type="Pfam" id="PF01614">
    <property type="entry name" value="IclR_C"/>
    <property type="match status" value="1"/>
</dbReference>
<dbReference type="Proteomes" id="UP000461443">
    <property type="component" value="Unassembled WGS sequence"/>
</dbReference>
<dbReference type="Pfam" id="PF09339">
    <property type="entry name" value="HTH_IclR"/>
    <property type="match status" value="1"/>
</dbReference>
<evidence type="ECO:0000313" key="8">
    <source>
        <dbReference type="EMBL" id="NDL64752.1"/>
    </source>
</evidence>
<protein>
    <recommendedName>
        <fullName evidence="4">HTH-type transcriptional repressor AllR</fullName>
    </recommendedName>
    <alternativeName>
        <fullName evidence="5">Negative regulator of allantoin and glyoxylate utilization operons</fullName>
    </alternativeName>
</protein>
<evidence type="ECO:0000256" key="1">
    <source>
        <dbReference type="ARBA" id="ARBA00023015"/>
    </source>
</evidence>
<dbReference type="InterPro" id="IPR014757">
    <property type="entry name" value="Tscrpt_reg_IclR_C"/>
</dbReference>
<dbReference type="InterPro" id="IPR050707">
    <property type="entry name" value="HTH_MetabolicPath_Reg"/>
</dbReference>
<comment type="caution">
    <text evidence="8">The sequence shown here is derived from an EMBL/GenBank/DDBJ whole genome shotgun (WGS) entry which is preliminary data.</text>
</comment>
<gene>
    <name evidence="8" type="ORF">GRH90_18620</name>
</gene>
<keyword evidence="2" id="KW-0238">DNA-binding</keyword>
<keyword evidence="1" id="KW-0805">Transcription regulation</keyword>
<name>A0A845SMX8_9GAMM</name>
<sequence>MPDIPAQSQVDGVENISSHERVLMILKVLAQFGRPVNAAELMKATGLAKSTLYRQLVMLKRWGFVFESGNLYAPGPVSLQLSLGFNAVSMLTQYARPEMQWLSDLSRETVAITVAVNAQAVCVDMIEAPQSLRCSFEKGRSLPLRDGATAKCLLAHLPELDRKHILQAEFPDAAEKNDRQAQLEDIRTQGYACSHGEVDDGVWGISVPLFASGRFLLGVLSLMAPLQRVADRQPQLISLTTEAAERINNHLQIG</sequence>
<reference evidence="8 9" key="1">
    <citation type="submission" date="2019-12" db="EMBL/GenBank/DDBJ databases">
        <authorList>
            <person name="Lee S.D."/>
        </authorList>
    </citation>
    <scope>NUCLEOTIDE SEQUENCE [LARGE SCALE GENOMIC DNA]</scope>
    <source>
        <strain evidence="8 9">SAP-6</strain>
    </source>
</reference>
<dbReference type="RefSeq" id="WP_162367464.1">
    <property type="nucleotide sequence ID" value="NZ_WUBS01000014.1"/>
</dbReference>
<evidence type="ECO:0000313" key="9">
    <source>
        <dbReference type="Proteomes" id="UP000461443"/>
    </source>
</evidence>
<dbReference type="SUPFAM" id="SSF46785">
    <property type="entry name" value="Winged helix' DNA-binding domain"/>
    <property type="match status" value="1"/>
</dbReference>
<dbReference type="SMART" id="SM00346">
    <property type="entry name" value="HTH_ICLR"/>
    <property type="match status" value="1"/>
</dbReference>
<dbReference type="SUPFAM" id="SSF55781">
    <property type="entry name" value="GAF domain-like"/>
    <property type="match status" value="1"/>
</dbReference>
<organism evidence="8 9">
    <name type="scientific">Acerihabitans arboris</name>
    <dbReference type="NCBI Taxonomy" id="2691583"/>
    <lineage>
        <taxon>Bacteria</taxon>
        <taxon>Pseudomonadati</taxon>
        <taxon>Pseudomonadota</taxon>
        <taxon>Gammaproteobacteria</taxon>
        <taxon>Enterobacterales</taxon>
        <taxon>Pectobacteriaceae</taxon>
        <taxon>Acerihabitans</taxon>
    </lineage>
</organism>
<dbReference type="AlphaFoldDB" id="A0A845SMX8"/>
<dbReference type="CDD" id="cd00090">
    <property type="entry name" value="HTH_ARSR"/>
    <property type="match status" value="1"/>
</dbReference>
<dbReference type="GO" id="GO:0003700">
    <property type="term" value="F:DNA-binding transcription factor activity"/>
    <property type="evidence" value="ECO:0007669"/>
    <property type="project" value="TreeGrafter"/>
</dbReference>
<dbReference type="PANTHER" id="PTHR30136">
    <property type="entry name" value="HELIX-TURN-HELIX TRANSCRIPTIONAL REGULATOR, ICLR FAMILY"/>
    <property type="match status" value="1"/>
</dbReference>
<evidence type="ECO:0000256" key="4">
    <source>
        <dbReference type="ARBA" id="ARBA00040379"/>
    </source>
</evidence>
<keyword evidence="9" id="KW-1185">Reference proteome</keyword>
<evidence type="ECO:0000259" key="7">
    <source>
        <dbReference type="PROSITE" id="PS51078"/>
    </source>
</evidence>
<dbReference type="InterPro" id="IPR029016">
    <property type="entry name" value="GAF-like_dom_sf"/>
</dbReference>
<dbReference type="Gene3D" id="3.30.450.40">
    <property type="match status" value="1"/>
</dbReference>
<evidence type="ECO:0000256" key="2">
    <source>
        <dbReference type="ARBA" id="ARBA00023125"/>
    </source>
</evidence>
<feature type="domain" description="HTH iclR-type" evidence="6">
    <location>
        <begin position="16"/>
        <end position="76"/>
    </location>
</feature>
<accession>A0A845SMX8</accession>
<dbReference type="PROSITE" id="PS51077">
    <property type="entry name" value="HTH_ICLR"/>
    <property type="match status" value="1"/>
</dbReference>
<keyword evidence="3" id="KW-0804">Transcription</keyword>
<evidence type="ECO:0000256" key="5">
    <source>
        <dbReference type="ARBA" id="ARBA00042627"/>
    </source>
</evidence>
<dbReference type="GO" id="GO:0045892">
    <property type="term" value="P:negative regulation of DNA-templated transcription"/>
    <property type="evidence" value="ECO:0007669"/>
    <property type="project" value="TreeGrafter"/>
</dbReference>
<dbReference type="InterPro" id="IPR005471">
    <property type="entry name" value="Tscrpt_reg_IclR_N"/>
</dbReference>